<evidence type="ECO:0000256" key="1">
    <source>
        <dbReference type="ARBA" id="ARBA00004123"/>
    </source>
</evidence>
<feature type="compositionally biased region" description="Polar residues" evidence="9">
    <location>
        <begin position="241"/>
        <end position="268"/>
    </location>
</feature>
<keyword evidence="3 8" id="KW-0238">DNA-binding</keyword>
<gene>
    <name evidence="10" type="ORF">OSB04_009399</name>
</gene>
<dbReference type="Gene3D" id="6.10.250.2430">
    <property type="match status" value="1"/>
</dbReference>
<evidence type="ECO:0000256" key="3">
    <source>
        <dbReference type="ARBA" id="ARBA00023125"/>
    </source>
</evidence>
<dbReference type="PROSITE" id="PS00686">
    <property type="entry name" value="NFYA_HAP2_1"/>
    <property type="match status" value="1"/>
</dbReference>
<dbReference type="PANTHER" id="PTHR12632">
    <property type="entry name" value="TRANSCRIPTION FACTOR NF-Y ALPHA-RELATED"/>
    <property type="match status" value="1"/>
</dbReference>
<dbReference type="SMART" id="SM00521">
    <property type="entry name" value="CBF"/>
    <property type="match status" value="1"/>
</dbReference>
<evidence type="ECO:0000256" key="5">
    <source>
        <dbReference type="ARBA" id="ARBA00023163"/>
    </source>
</evidence>
<dbReference type="InterPro" id="IPR018362">
    <property type="entry name" value="CCAAT-binding_factor_CS"/>
</dbReference>
<keyword evidence="11" id="KW-1185">Reference proteome</keyword>
<name>A0AA38THE8_9ASTR</name>
<dbReference type="GO" id="GO:0003700">
    <property type="term" value="F:DNA-binding transcription factor activity"/>
    <property type="evidence" value="ECO:0007669"/>
    <property type="project" value="UniProtKB-UniRule"/>
</dbReference>
<keyword evidence="4" id="KW-0010">Activator</keyword>
<dbReference type="PROSITE" id="PS51257">
    <property type="entry name" value="PROKAR_LIPOPROTEIN"/>
    <property type="match status" value="1"/>
</dbReference>
<evidence type="ECO:0000313" key="11">
    <source>
        <dbReference type="Proteomes" id="UP001172457"/>
    </source>
</evidence>
<keyword evidence="6 8" id="KW-0539">Nucleus</keyword>
<dbReference type="EMBL" id="JARYMX010000003">
    <property type="protein sequence ID" value="KAJ9554785.1"/>
    <property type="molecule type" value="Genomic_DNA"/>
</dbReference>
<comment type="similarity">
    <text evidence="8">Belongs to the NFYA/HAP2 subunit family.</text>
</comment>
<comment type="function">
    <text evidence="8">Component of the sequence-specific heterotrimeric transcription factor (NF-Y) which specifically recognizes a 5'-CCAAT-3' box motif found in the promoters of its target genes.</text>
</comment>
<comment type="caution">
    <text evidence="10">The sequence shown here is derived from an EMBL/GenBank/DDBJ whole genome shotgun (WGS) entry which is preliminary data.</text>
</comment>
<evidence type="ECO:0000256" key="6">
    <source>
        <dbReference type="ARBA" id="ARBA00023242"/>
    </source>
</evidence>
<sequence length="330" mass="35917">MNSVYYKEHDDGIGGNPLVGSLSCGSGPWWSGLVTRPAFEESMGRLKPSSMEEIGEQLMPIAPKPSTDQSQTMGAKVNNITHFNIFPGECKSSSNGQKPVQIQAAFSMQYAPQEYGSHVELGFGQPPVICGKNPYGDQYYGVLSAYGPQITGRVMLPLNLSSDDGPIYVNAKQYHGIIRRRRSRAKAEMAKKVSKSRKPFLHLSRHLHAKRRPRGCGGRFLNTKEMEKVKSGNPDSKTEHPTGSQRSEVLQYDRGNSTSPHETNVGRSHISGSEVTSMFSMGDLNHFPIGNLSVSLSDVIMSGNGMHAFGMHNKWVAAATGGGNCCNLAV</sequence>
<evidence type="ECO:0000313" key="10">
    <source>
        <dbReference type="EMBL" id="KAJ9554785.1"/>
    </source>
</evidence>
<dbReference type="Proteomes" id="UP001172457">
    <property type="component" value="Chromosome 3"/>
</dbReference>
<dbReference type="Pfam" id="PF02045">
    <property type="entry name" value="CBFB_NFYA"/>
    <property type="match status" value="1"/>
</dbReference>
<evidence type="ECO:0000256" key="7">
    <source>
        <dbReference type="ARBA" id="ARBA00025911"/>
    </source>
</evidence>
<comment type="subunit">
    <text evidence="7">Heterotrimeric transcription factor composed of three components, NF-YA, NF-YB and NF-YC. NF-YB and NF-YC must interact and dimerize for NF-YA association and DNA binding.</text>
</comment>
<evidence type="ECO:0000256" key="9">
    <source>
        <dbReference type="SAM" id="MobiDB-lite"/>
    </source>
</evidence>
<keyword evidence="5 8" id="KW-0804">Transcription</keyword>
<proteinExistence type="inferred from homology"/>
<dbReference type="InterPro" id="IPR001289">
    <property type="entry name" value="NFYA"/>
</dbReference>
<dbReference type="GO" id="GO:0003677">
    <property type="term" value="F:DNA binding"/>
    <property type="evidence" value="ECO:0007669"/>
    <property type="project" value="UniProtKB-KW"/>
</dbReference>
<protein>
    <recommendedName>
        <fullName evidence="8">Nuclear transcription factor Y subunit</fullName>
    </recommendedName>
</protein>
<organism evidence="10 11">
    <name type="scientific">Centaurea solstitialis</name>
    <name type="common">yellow star-thistle</name>
    <dbReference type="NCBI Taxonomy" id="347529"/>
    <lineage>
        <taxon>Eukaryota</taxon>
        <taxon>Viridiplantae</taxon>
        <taxon>Streptophyta</taxon>
        <taxon>Embryophyta</taxon>
        <taxon>Tracheophyta</taxon>
        <taxon>Spermatophyta</taxon>
        <taxon>Magnoliopsida</taxon>
        <taxon>eudicotyledons</taxon>
        <taxon>Gunneridae</taxon>
        <taxon>Pentapetalae</taxon>
        <taxon>asterids</taxon>
        <taxon>campanulids</taxon>
        <taxon>Asterales</taxon>
        <taxon>Asteraceae</taxon>
        <taxon>Carduoideae</taxon>
        <taxon>Cardueae</taxon>
        <taxon>Centaureinae</taxon>
        <taxon>Centaurea</taxon>
    </lineage>
</organism>
<evidence type="ECO:0000256" key="4">
    <source>
        <dbReference type="ARBA" id="ARBA00023159"/>
    </source>
</evidence>
<keyword evidence="2 8" id="KW-0805">Transcription regulation</keyword>
<reference evidence="10" key="1">
    <citation type="submission" date="2023-03" db="EMBL/GenBank/DDBJ databases">
        <title>Chromosome-scale reference genome and RAD-based genetic map of yellow starthistle (Centaurea solstitialis) reveal putative structural variation and QTLs associated with invader traits.</title>
        <authorList>
            <person name="Reatini B."/>
            <person name="Cang F.A."/>
            <person name="Jiang Q."/>
            <person name="Mckibben M.T.W."/>
            <person name="Barker M.S."/>
            <person name="Rieseberg L.H."/>
            <person name="Dlugosch K.M."/>
        </authorList>
    </citation>
    <scope>NUCLEOTIDE SEQUENCE</scope>
    <source>
        <strain evidence="10">CAN-66</strain>
        <tissue evidence="10">Leaf</tissue>
    </source>
</reference>
<dbReference type="GO" id="GO:0016602">
    <property type="term" value="C:CCAAT-binding factor complex"/>
    <property type="evidence" value="ECO:0007669"/>
    <property type="project" value="InterPro"/>
</dbReference>
<accession>A0AA38THE8</accession>
<comment type="subcellular location">
    <subcellularLocation>
        <location evidence="1 8">Nucleus</location>
    </subcellularLocation>
</comment>
<evidence type="ECO:0000256" key="2">
    <source>
        <dbReference type="ARBA" id="ARBA00023015"/>
    </source>
</evidence>
<dbReference type="AlphaFoldDB" id="A0AA38THE8"/>
<evidence type="ECO:0000256" key="8">
    <source>
        <dbReference type="RuleBase" id="RU367155"/>
    </source>
</evidence>
<dbReference type="PROSITE" id="PS51152">
    <property type="entry name" value="NFYA_HAP2_2"/>
    <property type="match status" value="1"/>
</dbReference>
<dbReference type="PRINTS" id="PR00616">
    <property type="entry name" value="CCAATSUBUNTB"/>
</dbReference>
<feature type="compositionally biased region" description="Basic and acidic residues" evidence="9">
    <location>
        <begin position="222"/>
        <end position="240"/>
    </location>
</feature>
<feature type="region of interest" description="Disordered" evidence="9">
    <location>
        <begin position="207"/>
        <end position="268"/>
    </location>
</feature>